<dbReference type="Pfam" id="PF04452">
    <property type="entry name" value="Methyltrans_RNA"/>
    <property type="match status" value="1"/>
</dbReference>
<evidence type="ECO:0000256" key="7">
    <source>
        <dbReference type="ARBA" id="ARBA00022603"/>
    </source>
</evidence>
<keyword evidence="9 12" id="KW-0949">S-adenosyl-L-methionine</keyword>
<reference evidence="15 16" key="2">
    <citation type="journal article" date="2011" name="J. Bacteriol.">
        <title>Complete genome sequence of the anaerobic, halophilic alkalithermophile Natranaerobius thermophilus JW/NM-WN-LF.</title>
        <authorList>
            <person name="Zhao B."/>
            <person name="Mesbah N.M."/>
            <person name="Dalin E."/>
            <person name="Goodwin L."/>
            <person name="Nolan M."/>
            <person name="Pitluck S."/>
            <person name="Chertkov O."/>
            <person name="Brettin T.S."/>
            <person name="Han J."/>
            <person name="Larimer F.W."/>
            <person name="Land M.L."/>
            <person name="Hauser L."/>
            <person name="Kyrpides N."/>
            <person name="Wiegel J."/>
        </authorList>
    </citation>
    <scope>NUCLEOTIDE SEQUENCE [LARGE SCALE GENOMIC DNA]</scope>
    <source>
        <strain evidence="16">ATCC BAA-1301 / DSM 18059 / JW/NM-WN-LF</strain>
    </source>
</reference>
<keyword evidence="16" id="KW-1185">Reference proteome</keyword>
<sequence length="240" mass="26887">MTRVLRLKIGDRVILLDGKGGACFSFINRLGEGQIEFELEEPLIDNKEAPIRITLAQSLIKKDNFEFVLQKGTELGATEFYPLISQRTEVNLLNKSDKKVSKKLTRWREIVKNAAEQCQRQVLPLIHYPVNFEKYLKNNNENSNNNGSRLKIMCHEQENTPLKKVLKTIETPPSSAIILIGPEGGFSHNEVDLAREQGFSSVSMGPRILRAETAGIVAVSAILYELADLGGTEQCQTYQG</sequence>
<dbReference type="PANTHER" id="PTHR30027">
    <property type="entry name" value="RIBOSOMAL RNA SMALL SUBUNIT METHYLTRANSFERASE E"/>
    <property type="match status" value="1"/>
</dbReference>
<feature type="domain" description="Ribosomal RNA small subunit methyltransferase E methyltransferase" evidence="13">
    <location>
        <begin position="48"/>
        <end position="222"/>
    </location>
</feature>
<evidence type="ECO:0000256" key="4">
    <source>
        <dbReference type="ARBA" id="ARBA00013673"/>
    </source>
</evidence>
<dbReference type="AlphaFoldDB" id="B2A1N2"/>
<comment type="subcellular location">
    <subcellularLocation>
        <location evidence="1 12">Cytoplasm</location>
    </subcellularLocation>
</comment>
<evidence type="ECO:0000256" key="8">
    <source>
        <dbReference type="ARBA" id="ARBA00022679"/>
    </source>
</evidence>
<keyword evidence="6 12" id="KW-0698">rRNA processing</keyword>
<evidence type="ECO:0000313" key="16">
    <source>
        <dbReference type="Proteomes" id="UP000001683"/>
    </source>
</evidence>
<dbReference type="SUPFAM" id="SSF75217">
    <property type="entry name" value="alpha/beta knot"/>
    <property type="match status" value="1"/>
</dbReference>
<dbReference type="NCBIfam" id="TIGR00046">
    <property type="entry name" value="RsmE family RNA methyltransferase"/>
    <property type="match status" value="1"/>
</dbReference>
<dbReference type="InterPro" id="IPR046887">
    <property type="entry name" value="RsmE_PUA-like"/>
</dbReference>
<dbReference type="InterPro" id="IPR029028">
    <property type="entry name" value="Alpha/beta_knot_MTases"/>
</dbReference>
<evidence type="ECO:0000256" key="6">
    <source>
        <dbReference type="ARBA" id="ARBA00022552"/>
    </source>
</evidence>
<dbReference type="EMBL" id="CP001034">
    <property type="protein sequence ID" value="ACB84769.1"/>
    <property type="molecule type" value="Genomic_DNA"/>
</dbReference>
<name>B2A1N2_NATTJ</name>
<evidence type="ECO:0000256" key="5">
    <source>
        <dbReference type="ARBA" id="ARBA00022490"/>
    </source>
</evidence>
<dbReference type="STRING" id="457570.Nther_1186"/>
<dbReference type="CDD" id="cd18084">
    <property type="entry name" value="RsmE-like"/>
    <property type="match status" value="1"/>
</dbReference>
<dbReference type="SUPFAM" id="SSF88697">
    <property type="entry name" value="PUA domain-like"/>
    <property type="match status" value="1"/>
</dbReference>
<evidence type="ECO:0000256" key="11">
    <source>
        <dbReference type="ARBA" id="ARBA00047944"/>
    </source>
</evidence>
<comment type="catalytic activity">
    <reaction evidence="11 12">
        <text>uridine(1498) in 16S rRNA + S-adenosyl-L-methionine = N(3)-methyluridine(1498) in 16S rRNA + S-adenosyl-L-homocysteine + H(+)</text>
        <dbReference type="Rhea" id="RHEA:42920"/>
        <dbReference type="Rhea" id="RHEA-COMP:10283"/>
        <dbReference type="Rhea" id="RHEA-COMP:10284"/>
        <dbReference type="ChEBI" id="CHEBI:15378"/>
        <dbReference type="ChEBI" id="CHEBI:57856"/>
        <dbReference type="ChEBI" id="CHEBI:59789"/>
        <dbReference type="ChEBI" id="CHEBI:65315"/>
        <dbReference type="ChEBI" id="CHEBI:74502"/>
        <dbReference type="EC" id="2.1.1.193"/>
    </reaction>
</comment>
<evidence type="ECO:0000256" key="3">
    <source>
        <dbReference type="ARBA" id="ARBA00012328"/>
    </source>
</evidence>
<proteinExistence type="inferred from homology"/>
<evidence type="ECO:0000259" key="13">
    <source>
        <dbReference type="Pfam" id="PF04452"/>
    </source>
</evidence>
<dbReference type="Gene3D" id="3.40.1280.10">
    <property type="match status" value="1"/>
</dbReference>
<dbReference type="Pfam" id="PF20260">
    <property type="entry name" value="PUA_4"/>
    <property type="match status" value="1"/>
</dbReference>
<keyword evidence="7 12" id="KW-0489">Methyltransferase</keyword>
<reference evidence="15 16" key="1">
    <citation type="submission" date="2008-04" db="EMBL/GenBank/DDBJ databases">
        <title>Complete sequence of chromosome of Natranaerobius thermophilus JW/NM-WN-LF.</title>
        <authorList>
            <consortium name="US DOE Joint Genome Institute"/>
            <person name="Copeland A."/>
            <person name="Lucas S."/>
            <person name="Lapidus A."/>
            <person name="Glavina del Rio T."/>
            <person name="Dalin E."/>
            <person name="Tice H."/>
            <person name="Bruce D."/>
            <person name="Goodwin L."/>
            <person name="Pitluck S."/>
            <person name="Chertkov O."/>
            <person name="Brettin T."/>
            <person name="Detter J.C."/>
            <person name="Han C."/>
            <person name="Kuske C.R."/>
            <person name="Schmutz J."/>
            <person name="Larimer F."/>
            <person name="Land M."/>
            <person name="Hauser L."/>
            <person name="Kyrpides N."/>
            <person name="Lykidis A."/>
            <person name="Mesbah N.M."/>
            <person name="Wiegel J."/>
        </authorList>
    </citation>
    <scope>NUCLEOTIDE SEQUENCE [LARGE SCALE GENOMIC DNA]</scope>
    <source>
        <strain evidence="16">ATCC BAA-1301 / DSM 18059 / JW/NM-WN-LF</strain>
    </source>
</reference>
<evidence type="ECO:0000256" key="2">
    <source>
        <dbReference type="ARBA" id="ARBA00005528"/>
    </source>
</evidence>
<evidence type="ECO:0000256" key="1">
    <source>
        <dbReference type="ARBA" id="ARBA00004496"/>
    </source>
</evidence>
<keyword evidence="8 12" id="KW-0808">Transferase</keyword>
<evidence type="ECO:0000256" key="10">
    <source>
        <dbReference type="ARBA" id="ARBA00025699"/>
    </source>
</evidence>
<dbReference type="PIRSF" id="PIRSF015601">
    <property type="entry name" value="MTase_slr0722"/>
    <property type="match status" value="1"/>
</dbReference>
<dbReference type="InterPro" id="IPR015947">
    <property type="entry name" value="PUA-like_sf"/>
</dbReference>
<evidence type="ECO:0000256" key="9">
    <source>
        <dbReference type="ARBA" id="ARBA00022691"/>
    </source>
</evidence>
<dbReference type="InParanoid" id="B2A1N2"/>
<dbReference type="GO" id="GO:0005737">
    <property type="term" value="C:cytoplasm"/>
    <property type="evidence" value="ECO:0007669"/>
    <property type="project" value="UniProtKB-SubCell"/>
</dbReference>
<evidence type="ECO:0000256" key="12">
    <source>
        <dbReference type="PIRNR" id="PIRNR015601"/>
    </source>
</evidence>
<dbReference type="InterPro" id="IPR046886">
    <property type="entry name" value="RsmE_MTase_dom"/>
</dbReference>
<dbReference type="KEGG" id="nth:Nther_1186"/>
<dbReference type="NCBIfam" id="NF008692">
    <property type="entry name" value="PRK11713.1-5"/>
    <property type="match status" value="1"/>
</dbReference>
<accession>B2A1N2</accession>
<keyword evidence="5 12" id="KW-0963">Cytoplasm</keyword>
<dbReference type="InterPro" id="IPR006700">
    <property type="entry name" value="RsmE"/>
</dbReference>
<comment type="similarity">
    <text evidence="2 12">Belongs to the RNA methyltransferase RsmE family.</text>
</comment>
<evidence type="ECO:0000313" key="15">
    <source>
        <dbReference type="EMBL" id="ACB84769.1"/>
    </source>
</evidence>
<dbReference type="GO" id="GO:0070475">
    <property type="term" value="P:rRNA base methylation"/>
    <property type="evidence" value="ECO:0007669"/>
    <property type="project" value="TreeGrafter"/>
</dbReference>
<dbReference type="GO" id="GO:0070042">
    <property type="term" value="F:rRNA (uridine-N3-)-methyltransferase activity"/>
    <property type="evidence" value="ECO:0007669"/>
    <property type="project" value="TreeGrafter"/>
</dbReference>
<comment type="function">
    <text evidence="10 12">Specifically methylates the N3 position of the uracil ring of uridine 1498 (m3U1498) in 16S rRNA. Acts on the fully assembled 30S ribosomal subunit.</text>
</comment>
<feature type="domain" description="Ribosomal RNA small subunit methyltransferase E PUA-like" evidence="14">
    <location>
        <begin position="1"/>
        <end position="39"/>
    </location>
</feature>
<protein>
    <recommendedName>
        <fullName evidence="4 12">Ribosomal RNA small subunit methyltransferase E</fullName>
        <ecNumber evidence="3 12">2.1.1.193</ecNumber>
    </recommendedName>
</protein>
<dbReference type="InterPro" id="IPR029026">
    <property type="entry name" value="tRNA_m1G_MTases_N"/>
</dbReference>
<evidence type="ECO:0000259" key="14">
    <source>
        <dbReference type="Pfam" id="PF20260"/>
    </source>
</evidence>
<organism evidence="15 16">
    <name type="scientific">Natranaerobius thermophilus (strain ATCC BAA-1301 / DSM 18059 / JW/NM-WN-LF)</name>
    <dbReference type="NCBI Taxonomy" id="457570"/>
    <lineage>
        <taxon>Bacteria</taxon>
        <taxon>Bacillati</taxon>
        <taxon>Bacillota</taxon>
        <taxon>Clostridia</taxon>
        <taxon>Natranaerobiales</taxon>
        <taxon>Natranaerobiaceae</taxon>
        <taxon>Natranaerobius</taxon>
    </lineage>
</organism>
<dbReference type="eggNOG" id="COG1385">
    <property type="taxonomic scope" value="Bacteria"/>
</dbReference>
<gene>
    <name evidence="15" type="ordered locus">Nther_1186</name>
</gene>
<dbReference type="PANTHER" id="PTHR30027:SF3">
    <property type="entry name" value="16S RRNA (URACIL(1498)-N(3))-METHYLTRANSFERASE"/>
    <property type="match status" value="1"/>
</dbReference>
<dbReference type="Proteomes" id="UP000001683">
    <property type="component" value="Chromosome"/>
</dbReference>
<dbReference type="EC" id="2.1.1.193" evidence="3 12"/>
<dbReference type="FunCoup" id="B2A1N2">
    <property type="interactions" value="387"/>
</dbReference>
<dbReference type="HOGENOM" id="CLU_067442_5_0_9"/>